<reference evidence="1 2" key="1">
    <citation type="journal article" date="2019" name="Commun. Biol.">
        <title>The bagworm genome reveals a unique fibroin gene that provides high tensile strength.</title>
        <authorList>
            <person name="Kono N."/>
            <person name="Nakamura H."/>
            <person name="Ohtoshi R."/>
            <person name="Tomita M."/>
            <person name="Numata K."/>
            <person name="Arakawa K."/>
        </authorList>
    </citation>
    <scope>NUCLEOTIDE SEQUENCE [LARGE SCALE GENOMIC DNA]</scope>
</reference>
<evidence type="ECO:0000313" key="1">
    <source>
        <dbReference type="EMBL" id="GBP73741.1"/>
    </source>
</evidence>
<accession>A0A4C1YBN7</accession>
<organism evidence="1 2">
    <name type="scientific">Eumeta variegata</name>
    <name type="common">Bagworm moth</name>
    <name type="synonym">Eumeta japonica</name>
    <dbReference type="NCBI Taxonomy" id="151549"/>
    <lineage>
        <taxon>Eukaryota</taxon>
        <taxon>Metazoa</taxon>
        <taxon>Ecdysozoa</taxon>
        <taxon>Arthropoda</taxon>
        <taxon>Hexapoda</taxon>
        <taxon>Insecta</taxon>
        <taxon>Pterygota</taxon>
        <taxon>Neoptera</taxon>
        <taxon>Endopterygota</taxon>
        <taxon>Lepidoptera</taxon>
        <taxon>Glossata</taxon>
        <taxon>Ditrysia</taxon>
        <taxon>Tineoidea</taxon>
        <taxon>Psychidae</taxon>
        <taxon>Oiketicinae</taxon>
        <taxon>Eumeta</taxon>
    </lineage>
</organism>
<keyword evidence="2" id="KW-1185">Reference proteome</keyword>
<dbReference type="EMBL" id="BGZK01001185">
    <property type="protein sequence ID" value="GBP73741.1"/>
    <property type="molecule type" value="Genomic_DNA"/>
</dbReference>
<dbReference type="AlphaFoldDB" id="A0A4C1YBN7"/>
<protein>
    <submittedName>
        <fullName evidence="1">Uncharacterized protein</fullName>
    </submittedName>
</protein>
<dbReference type="Proteomes" id="UP000299102">
    <property type="component" value="Unassembled WGS sequence"/>
</dbReference>
<name>A0A4C1YBN7_EUMVA</name>
<proteinExistence type="predicted"/>
<gene>
    <name evidence="1" type="ORF">EVAR_46881_1</name>
</gene>
<evidence type="ECO:0000313" key="2">
    <source>
        <dbReference type="Proteomes" id="UP000299102"/>
    </source>
</evidence>
<comment type="caution">
    <text evidence="1">The sequence shown here is derived from an EMBL/GenBank/DDBJ whole genome shotgun (WGS) entry which is preliminary data.</text>
</comment>
<sequence length="103" mass="11563">MKRVVKLQERMARCRHANSRSDPPQYTFHVKNDYGDSANETVTVLGSILTTGALNNEFLTYLLASYLGEYVKPPFPDVIITSLTKVNKSVATVNKSVTTVERR</sequence>